<feature type="region of interest" description="Disordered" evidence="4">
    <location>
        <begin position="214"/>
        <end position="237"/>
    </location>
</feature>
<keyword evidence="5" id="KW-1133">Transmembrane helix</keyword>
<dbReference type="SUPFAM" id="SSF56601">
    <property type="entry name" value="beta-lactamase/transpeptidase-like"/>
    <property type="match status" value="1"/>
</dbReference>
<dbReference type="EMBL" id="DQID01000341">
    <property type="protein sequence ID" value="HCT15761.1"/>
    <property type="molecule type" value="Genomic_DNA"/>
</dbReference>
<dbReference type="SUPFAM" id="SSF56519">
    <property type="entry name" value="Penicillin binding protein dimerisation domain"/>
    <property type="match status" value="1"/>
</dbReference>
<evidence type="ECO:0000313" key="9">
    <source>
        <dbReference type="Proteomes" id="UP000261739"/>
    </source>
</evidence>
<keyword evidence="5" id="KW-0812">Transmembrane</keyword>
<comment type="similarity">
    <text evidence="2">Belongs to the transpeptidase family.</text>
</comment>
<comment type="subcellular location">
    <subcellularLocation>
        <location evidence="1">Membrane</location>
    </subcellularLocation>
</comment>
<reference evidence="8 9" key="1">
    <citation type="journal article" date="2018" name="Nat. Biotechnol.">
        <title>A standardized bacterial taxonomy based on genome phylogeny substantially revises the tree of life.</title>
        <authorList>
            <person name="Parks D.H."/>
            <person name="Chuvochina M."/>
            <person name="Waite D.W."/>
            <person name="Rinke C."/>
            <person name="Skarshewski A."/>
            <person name="Chaumeil P.A."/>
            <person name="Hugenholtz P."/>
        </authorList>
    </citation>
    <scope>NUCLEOTIDE SEQUENCE [LARGE SCALE GENOMIC DNA]</scope>
    <source>
        <strain evidence="8">UBA11247</strain>
    </source>
</reference>
<dbReference type="Pfam" id="PF00905">
    <property type="entry name" value="Transpeptidase"/>
    <property type="match status" value="1"/>
</dbReference>
<dbReference type="STRING" id="863239.GCA_000213935_00325"/>
<dbReference type="Gene3D" id="3.90.1310.10">
    <property type="entry name" value="Penicillin-binding protein 2a (Domain 2)"/>
    <property type="match status" value="1"/>
</dbReference>
<evidence type="ECO:0000313" key="8">
    <source>
        <dbReference type="EMBL" id="HCT15761.1"/>
    </source>
</evidence>
<dbReference type="Proteomes" id="UP000261739">
    <property type="component" value="Unassembled WGS sequence"/>
</dbReference>
<evidence type="ECO:0000256" key="5">
    <source>
        <dbReference type="SAM" id="Phobius"/>
    </source>
</evidence>
<dbReference type="Gene3D" id="3.30.450.330">
    <property type="match status" value="1"/>
</dbReference>
<dbReference type="InterPro" id="IPR012338">
    <property type="entry name" value="Beta-lactam/transpept-like"/>
</dbReference>
<sequence length="614" mass="65753">MNSWLQVDPSAGRFSWRGSAVIVVVIVCTVVLVARLVQLQVIEGPSLSAEASQQRTAVLADPAKRGAIVDDDGRELAYTMDARALSVHPKNLLPWMEERHELDPDDVAEPTERLEQIIREVPGMLGDGAQINPEDLRRKLTSDSTYEVLVRDVDPDKAEAVAKKFPEITAERQDVRQYPNGAVAANVIGKISRDNEGQFGLELSQDAKLQGIDGSRTVDIGGSGNVVPGSTRDEHPSVNGDTYHLTLDVDAQTYVQQATQQAKEKSGADSASVVVMDAKTGKIRAMATSDTINPQGDLDKQLDQGKEFGNRTVEAAYEPGSVAKVMTAAAAIQEGKTTPDEVLQVPGQIEMSGVTVKDAWEHGTVPYTTTGVFSKSSNVGTLMLADRVGQDSYDKYLKKFGIGQSLDLGLPGETSGYVPDLNQWSGGTFANLPIGQGMSMNLVQMTGIYQAMANSGVRVQPTLIDKVTTADGTDIPQPEPATTEVVSPQTARTVVDMFRGINQDDPTGVQQGTAPAAAIEGYQTSGKTGTAQQIDPDTGAYSNSAYWITYAGMAPADDPRYVVGIMLDNPERSTDGTGGQSAAPLFHDVMSWLLDHYNVPLSPEAAPRMTLEAQ</sequence>
<evidence type="ECO:0000256" key="2">
    <source>
        <dbReference type="ARBA" id="ARBA00007171"/>
    </source>
</evidence>
<feature type="transmembrane region" description="Helical" evidence="5">
    <location>
        <begin position="20"/>
        <end position="37"/>
    </location>
</feature>
<keyword evidence="3 5" id="KW-0472">Membrane</keyword>
<accession>A0A3D4T3H1</accession>
<dbReference type="GO" id="GO:0005886">
    <property type="term" value="C:plasma membrane"/>
    <property type="evidence" value="ECO:0007669"/>
    <property type="project" value="TreeGrafter"/>
</dbReference>
<organism evidence="8 9">
    <name type="scientific">Corynebacterium nuruki</name>
    <dbReference type="NCBI Taxonomy" id="1032851"/>
    <lineage>
        <taxon>Bacteria</taxon>
        <taxon>Bacillati</taxon>
        <taxon>Actinomycetota</taxon>
        <taxon>Actinomycetes</taxon>
        <taxon>Mycobacteriales</taxon>
        <taxon>Corynebacteriaceae</taxon>
        <taxon>Corynebacterium</taxon>
    </lineage>
</organism>
<evidence type="ECO:0000259" key="6">
    <source>
        <dbReference type="Pfam" id="PF00905"/>
    </source>
</evidence>
<evidence type="ECO:0000256" key="1">
    <source>
        <dbReference type="ARBA" id="ARBA00004370"/>
    </source>
</evidence>
<dbReference type="GO" id="GO:0071555">
    <property type="term" value="P:cell wall organization"/>
    <property type="evidence" value="ECO:0007669"/>
    <property type="project" value="TreeGrafter"/>
</dbReference>
<proteinExistence type="inferred from homology"/>
<protein>
    <submittedName>
        <fullName evidence="8">Penicillin-binding protein 2</fullName>
    </submittedName>
</protein>
<evidence type="ECO:0000256" key="3">
    <source>
        <dbReference type="ARBA" id="ARBA00023136"/>
    </source>
</evidence>
<feature type="domain" description="Penicillin-binding protein dimerisation" evidence="7">
    <location>
        <begin position="61"/>
        <end position="228"/>
    </location>
</feature>
<feature type="domain" description="Penicillin-binding protein transpeptidase" evidence="6">
    <location>
        <begin position="272"/>
        <end position="590"/>
    </location>
</feature>
<dbReference type="RefSeq" id="WP_010122251.1">
    <property type="nucleotide sequence ID" value="NZ_DAITTW010000070.1"/>
</dbReference>
<dbReference type="GO" id="GO:0008658">
    <property type="term" value="F:penicillin binding"/>
    <property type="evidence" value="ECO:0007669"/>
    <property type="project" value="InterPro"/>
</dbReference>
<dbReference type="InterPro" id="IPR050515">
    <property type="entry name" value="Beta-lactam/transpept"/>
</dbReference>
<comment type="caution">
    <text evidence="8">The sequence shown here is derived from an EMBL/GenBank/DDBJ whole genome shotgun (WGS) entry which is preliminary data.</text>
</comment>
<dbReference type="InterPro" id="IPR036138">
    <property type="entry name" value="PBP_dimer_sf"/>
</dbReference>
<evidence type="ECO:0000256" key="4">
    <source>
        <dbReference type="SAM" id="MobiDB-lite"/>
    </source>
</evidence>
<dbReference type="InterPro" id="IPR001460">
    <property type="entry name" value="PCN-bd_Tpept"/>
</dbReference>
<dbReference type="InterPro" id="IPR005311">
    <property type="entry name" value="PBP_dimer"/>
</dbReference>
<evidence type="ECO:0000259" key="7">
    <source>
        <dbReference type="Pfam" id="PF03717"/>
    </source>
</evidence>
<gene>
    <name evidence="8" type="ORF">DIW82_13510</name>
</gene>
<dbReference type="Gene3D" id="3.40.710.10">
    <property type="entry name" value="DD-peptidase/beta-lactamase superfamily"/>
    <property type="match status" value="1"/>
</dbReference>
<dbReference type="Pfam" id="PF03717">
    <property type="entry name" value="PBP_dimer"/>
    <property type="match status" value="1"/>
</dbReference>
<dbReference type="PANTHER" id="PTHR30627">
    <property type="entry name" value="PEPTIDOGLYCAN D,D-TRANSPEPTIDASE"/>
    <property type="match status" value="1"/>
</dbReference>
<dbReference type="PANTHER" id="PTHR30627:SF1">
    <property type="entry name" value="PEPTIDOGLYCAN D,D-TRANSPEPTIDASE FTSI"/>
    <property type="match status" value="1"/>
</dbReference>
<dbReference type="AlphaFoldDB" id="A0A3D4T3H1"/>
<name>A0A3D4T3H1_9CORY</name>